<feature type="region of interest" description="Disordered" evidence="1">
    <location>
        <begin position="1"/>
        <end position="21"/>
    </location>
</feature>
<gene>
    <name evidence="2" type="ORF">KC01_LOCUS15676</name>
</gene>
<evidence type="ECO:0000313" key="3">
    <source>
        <dbReference type="Proteomes" id="UP001497482"/>
    </source>
</evidence>
<keyword evidence="3" id="KW-1185">Reference proteome</keyword>
<sequence length="201" mass="23550">MRREYLGNDGPDIMSRARSAPELTTRKVRRSLWEWWTGRTSETEQSETARLREELAQVKSELCEQVQNNKSLQQKLEERKREKDRHAASLKDCKAKLKRVMAELAESEEAVARAKIAQHRLLKQIREQEMILCDARAGFHEQWEEAKVEHEKKVQELQQQLAESNQLLEQLNKEKEVSQSDKEKAHATLAKLQRSSRGSKY</sequence>
<protein>
    <submittedName>
        <fullName evidence="2">Uncharacterized protein</fullName>
    </submittedName>
</protein>
<dbReference type="Proteomes" id="UP001497482">
    <property type="component" value="Chromosome 17"/>
</dbReference>
<evidence type="ECO:0000313" key="2">
    <source>
        <dbReference type="EMBL" id="CAL1585452.1"/>
    </source>
</evidence>
<feature type="compositionally biased region" description="Basic and acidic residues" evidence="1">
    <location>
        <begin position="172"/>
        <end position="186"/>
    </location>
</feature>
<organism evidence="2 3">
    <name type="scientific">Knipowitschia caucasica</name>
    <name type="common">Caucasian dwarf goby</name>
    <name type="synonym">Pomatoschistus caucasicus</name>
    <dbReference type="NCBI Taxonomy" id="637954"/>
    <lineage>
        <taxon>Eukaryota</taxon>
        <taxon>Metazoa</taxon>
        <taxon>Chordata</taxon>
        <taxon>Craniata</taxon>
        <taxon>Vertebrata</taxon>
        <taxon>Euteleostomi</taxon>
        <taxon>Actinopterygii</taxon>
        <taxon>Neopterygii</taxon>
        <taxon>Teleostei</taxon>
        <taxon>Neoteleostei</taxon>
        <taxon>Acanthomorphata</taxon>
        <taxon>Gobiaria</taxon>
        <taxon>Gobiiformes</taxon>
        <taxon>Gobioidei</taxon>
        <taxon>Gobiidae</taxon>
        <taxon>Gobiinae</taxon>
        <taxon>Knipowitschia</taxon>
    </lineage>
</organism>
<dbReference type="EMBL" id="OZ035839">
    <property type="protein sequence ID" value="CAL1585452.1"/>
    <property type="molecule type" value="Genomic_DNA"/>
</dbReference>
<evidence type="ECO:0000256" key="1">
    <source>
        <dbReference type="SAM" id="MobiDB-lite"/>
    </source>
</evidence>
<reference evidence="2 3" key="1">
    <citation type="submission" date="2024-04" db="EMBL/GenBank/DDBJ databases">
        <authorList>
            <person name="Waldvogel A.-M."/>
            <person name="Schoenle A."/>
        </authorList>
    </citation>
    <scope>NUCLEOTIDE SEQUENCE [LARGE SCALE GENOMIC DNA]</scope>
</reference>
<name>A0AAV2K687_KNICA</name>
<proteinExistence type="predicted"/>
<feature type="region of interest" description="Disordered" evidence="1">
    <location>
        <begin position="172"/>
        <end position="201"/>
    </location>
</feature>
<dbReference type="AlphaFoldDB" id="A0AAV2K687"/>
<accession>A0AAV2K687</accession>